<organism evidence="2 3">
    <name type="scientific">Promicromonospora soli</name>
    <dbReference type="NCBI Taxonomy" id="2035533"/>
    <lineage>
        <taxon>Bacteria</taxon>
        <taxon>Bacillati</taxon>
        <taxon>Actinomycetota</taxon>
        <taxon>Actinomycetes</taxon>
        <taxon>Micrococcales</taxon>
        <taxon>Promicromonosporaceae</taxon>
        <taxon>Promicromonospora</taxon>
    </lineage>
</organism>
<proteinExistence type="predicted"/>
<dbReference type="AlphaFoldDB" id="A0A919FZF0"/>
<evidence type="ECO:0000313" key="3">
    <source>
        <dbReference type="Proteomes" id="UP000627369"/>
    </source>
</evidence>
<accession>A0A919FZF0</accession>
<reference evidence="2" key="1">
    <citation type="journal article" date="2014" name="Int. J. Syst. Evol. Microbiol.">
        <title>Complete genome sequence of Corynebacterium casei LMG S-19264T (=DSM 44701T), isolated from a smear-ripened cheese.</title>
        <authorList>
            <consortium name="US DOE Joint Genome Institute (JGI-PGF)"/>
            <person name="Walter F."/>
            <person name="Albersmeier A."/>
            <person name="Kalinowski J."/>
            <person name="Ruckert C."/>
        </authorList>
    </citation>
    <scope>NUCLEOTIDE SEQUENCE</scope>
    <source>
        <strain evidence="2">CGMCC 4.7398</strain>
    </source>
</reference>
<protein>
    <submittedName>
        <fullName evidence="2">Uncharacterized protein</fullName>
    </submittedName>
</protein>
<reference evidence="2" key="2">
    <citation type="submission" date="2020-09" db="EMBL/GenBank/DDBJ databases">
        <authorList>
            <person name="Sun Q."/>
            <person name="Zhou Y."/>
        </authorList>
    </citation>
    <scope>NUCLEOTIDE SEQUENCE</scope>
    <source>
        <strain evidence="2">CGMCC 4.7398</strain>
    </source>
</reference>
<dbReference type="EMBL" id="BNAS01000004">
    <property type="protein sequence ID" value="GHH74774.1"/>
    <property type="molecule type" value="Genomic_DNA"/>
</dbReference>
<gene>
    <name evidence="2" type="ORF">GCM10017772_29300</name>
</gene>
<sequence length="87" mass="9232">MACGVRQARGAKHGGKVDPGDGFPGLLKCVHICLAEFACAELFSADRKPNAQPNVVQPTWHPPSGPTSPLAAGCFDPWLRAAPARRR</sequence>
<dbReference type="Proteomes" id="UP000627369">
    <property type="component" value="Unassembled WGS sequence"/>
</dbReference>
<evidence type="ECO:0000313" key="2">
    <source>
        <dbReference type="EMBL" id="GHH74774.1"/>
    </source>
</evidence>
<name>A0A919FZF0_9MICO</name>
<feature type="region of interest" description="Disordered" evidence="1">
    <location>
        <begin position="1"/>
        <end position="21"/>
    </location>
</feature>
<comment type="caution">
    <text evidence="2">The sequence shown here is derived from an EMBL/GenBank/DDBJ whole genome shotgun (WGS) entry which is preliminary data.</text>
</comment>
<keyword evidence="3" id="KW-1185">Reference proteome</keyword>
<evidence type="ECO:0000256" key="1">
    <source>
        <dbReference type="SAM" id="MobiDB-lite"/>
    </source>
</evidence>